<reference evidence="2" key="1">
    <citation type="submission" date="2022-03" db="EMBL/GenBank/DDBJ databases">
        <title>Gramella crocea sp. nov., isolated from activated sludge of a seafood processing plant.</title>
        <authorList>
            <person name="Zhang X."/>
        </authorList>
    </citation>
    <scope>NUCLEOTIDE SEQUENCE</scope>
    <source>
        <strain evidence="2">YJ019</strain>
    </source>
</reference>
<evidence type="ECO:0000313" key="3">
    <source>
        <dbReference type="Proteomes" id="UP001139226"/>
    </source>
</evidence>
<evidence type="ECO:0000256" key="1">
    <source>
        <dbReference type="SAM" id="SignalP"/>
    </source>
</evidence>
<dbReference type="InterPro" id="IPR017853">
    <property type="entry name" value="GH"/>
</dbReference>
<dbReference type="EMBL" id="JAKVTV010000003">
    <property type="protein sequence ID" value="MCH4823675.1"/>
    <property type="molecule type" value="Genomic_DNA"/>
</dbReference>
<keyword evidence="1" id="KW-0732">Signal</keyword>
<evidence type="ECO:0000313" key="2">
    <source>
        <dbReference type="EMBL" id="MCH4823675.1"/>
    </source>
</evidence>
<evidence type="ECO:0008006" key="4">
    <source>
        <dbReference type="Google" id="ProtNLM"/>
    </source>
</evidence>
<name>A0A9X2A9T8_9FLAO</name>
<dbReference type="RefSeq" id="WP_240713843.1">
    <property type="nucleotide sequence ID" value="NZ_JAKVTV010000003.1"/>
</dbReference>
<dbReference type="Gene3D" id="3.20.20.80">
    <property type="entry name" value="Glycosidases"/>
    <property type="match status" value="1"/>
</dbReference>
<feature type="signal peptide" evidence="1">
    <location>
        <begin position="1"/>
        <end position="25"/>
    </location>
</feature>
<dbReference type="Proteomes" id="UP001139226">
    <property type="component" value="Unassembled WGS sequence"/>
</dbReference>
<comment type="caution">
    <text evidence="2">The sequence shown here is derived from an EMBL/GenBank/DDBJ whole genome shotgun (WGS) entry which is preliminary data.</text>
</comment>
<sequence length="862" mass="98225">MTLKLKSIFGLFTIVLMMLSLNSIAQGKSQIQDVYVDEEGIMRWRNNSEEVRGFGVNYSAPFAHAYRSAEKKGLDLKSEMDKDIYHFTRLNFDLYRLHVWDTEISDEEGNLIENEHLDAFDYLLSELKKRAINFVITPIAYWGNGWPEPDEDTPGFSDKYGKETSLIDPDAIKAQENYLGKFLEHVNPYTGIAYKDEPNLIAFEVSNEPHHRETPEEVKTFINKMVAAMRKTGTKKPIFYNVSHSVHLAETYFTSEIDGGTFQWYPTGLGFQKELEGNLLPNVNDYNIPFNDAIKKNNKAKLVYEFDAADVNKSYIYPAMARSFREAGIQVATHFAYDPTFLAYANTEYNTHYMNLNYTPHKALSLMIASEIFHKVPLGTDLGIYPENLEFGDFKIRYEGDQAIYNSAEKFIYTNSNLEQPKDPSELREIAGHGNSRIIKYDGKGAYFINKLEDGAWRLEVMPDPILIGNPFGSNSLEKSVAVISWKANKMQLQLKDLGKNFEISGLNQGNDTLIVANGNSFSIKPGTYLVKSQGSDFVISDYSNNWNFEMDSFEAKESTVDKTYLVHKPSKTASAGSSFQIEAIVVSDENIKKVEAWFQNGNTYESVDLTAENNYDYTAQVPEILMKNGFLKYRFIVKTEDGEVTFPGGVEGSPSDWNFYNDEIYKTKIFSEDSPVYLFNAATDSDNVVRNWSPENNLIPINDTEVEFQIIVDNLFEKDVENLNAEPIYDYSFRYNFLQKIKNRKLSGQDKLIVTGRSLSENTKKLLVSLVMNNGAAFGKIIDLPEKTSDIEIPLEDFKLTKTVTLPRPYPGFLPYYFDHSYKGDFKIEDIESIQFSIGPGLQKEDLQKSQGVGIRSVRLE</sequence>
<gene>
    <name evidence="2" type="ORF">ML462_10880</name>
</gene>
<organism evidence="2 3">
    <name type="scientific">Christiangramia lutea</name>
    <dbReference type="NCBI Taxonomy" id="1607951"/>
    <lineage>
        <taxon>Bacteria</taxon>
        <taxon>Pseudomonadati</taxon>
        <taxon>Bacteroidota</taxon>
        <taxon>Flavobacteriia</taxon>
        <taxon>Flavobacteriales</taxon>
        <taxon>Flavobacteriaceae</taxon>
        <taxon>Christiangramia</taxon>
    </lineage>
</organism>
<protein>
    <recommendedName>
        <fullName evidence="4">Cellulase (Glycosyl hydrolase family 5)</fullName>
    </recommendedName>
</protein>
<dbReference type="SUPFAM" id="SSF51445">
    <property type="entry name" value="(Trans)glycosidases"/>
    <property type="match status" value="1"/>
</dbReference>
<keyword evidence="3" id="KW-1185">Reference proteome</keyword>
<accession>A0A9X2A9T8</accession>
<dbReference type="AlphaFoldDB" id="A0A9X2A9T8"/>
<feature type="chain" id="PRO_5040760918" description="Cellulase (Glycosyl hydrolase family 5)" evidence="1">
    <location>
        <begin position="26"/>
        <end position="862"/>
    </location>
</feature>
<proteinExistence type="predicted"/>